<dbReference type="PANTHER" id="PTHR33164:SF43">
    <property type="entry name" value="HTH-TYPE TRANSCRIPTIONAL REPRESSOR YETL"/>
    <property type="match status" value="1"/>
</dbReference>
<dbReference type="InterPro" id="IPR036388">
    <property type="entry name" value="WH-like_DNA-bd_sf"/>
</dbReference>
<dbReference type="SUPFAM" id="SSF46785">
    <property type="entry name" value="Winged helix' DNA-binding domain"/>
    <property type="match status" value="1"/>
</dbReference>
<feature type="domain" description="HTH marR-type" evidence="3">
    <location>
        <begin position="103"/>
        <end position="241"/>
    </location>
</feature>
<gene>
    <name evidence="4" type="ordered locus">Sros_4564</name>
</gene>
<evidence type="ECO:0000256" key="1">
    <source>
        <dbReference type="SAM" id="MobiDB-lite"/>
    </source>
</evidence>
<reference evidence="4 5" key="1">
    <citation type="journal article" date="2010" name="Stand. Genomic Sci.">
        <title>Complete genome sequence of Streptosporangium roseum type strain (NI 9100).</title>
        <authorList>
            <person name="Nolan M."/>
            <person name="Sikorski J."/>
            <person name="Jando M."/>
            <person name="Lucas S."/>
            <person name="Lapidus A."/>
            <person name="Glavina Del Rio T."/>
            <person name="Chen F."/>
            <person name="Tice H."/>
            <person name="Pitluck S."/>
            <person name="Cheng J.F."/>
            <person name="Chertkov O."/>
            <person name="Sims D."/>
            <person name="Meincke L."/>
            <person name="Brettin T."/>
            <person name="Han C."/>
            <person name="Detter J.C."/>
            <person name="Bruce D."/>
            <person name="Goodwin L."/>
            <person name="Land M."/>
            <person name="Hauser L."/>
            <person name="Chang Y.J."/>
            <person name="Jeffries C.D."/>
            <person name="Ivanova N."/>
            <person name="Mavromatis K."/>
            <person name="Mikhailova N."/>
            <person name="Chen A."/>
            <person name="Palaniappan K."/>
            <person name="Chain P."/>
            <person name="Rohde M."/>
            <person name="Goker M."/>
            <person name="Bristow J."/>
            <person name="Eisen J.A."/>
            <person name="Markowitz V."/>
            <person name="Hugenholtz P."/>
            <person name="Kyrpides N.C."/>
            <person name="Klenk H.P."/>
        </authorList>
    </citation>
    <scope>NUCLEOTIDE SEQUENCE [LARGE SCALE GENOMIC DNA]</scope>
    <source>
        <strain evidence="5">ATCC 12428 / DSM 43021 / JCM 3005 / NI 9100</strain>
    </source>
</reference>
<dbReference type="InterPro" id="IPR039422">
    <property type="entry name" value="MarR/SlyA-like"/>
</dbReference>
<dbReference type="AlphaFoldDB" id="D2B3B0"/>
<keyword evidence="2" id="KW-0812">Transmembrane</keyword>
<evidence type="ECO:0000259" key="3">
    <source>
        <dbReference type="PROSITE" id="PS50995"/>
    </source>
</evidence>
<organism evidence="4 5">
    <name type="scientific">Streptosporangium roseum (strain ATCC 12428 / DSM 43021 / JCM 3005 / KCTC 9067 / NCIMB 10171 / NRRL 2505 / NI 9100)</name>
    <dbReference type="NCBI Taxonomy" id="479432"/>
    <lineage>
        <taxon>Bacteria</taxon>
        <taxon>Bacillati</taxon>
        <taxon>Actinomycetota</taxon>
        <taxon>Actinomycetes</taxon>
        <taxon>Streptosporangiales</taxon>
        <taxon>Streptosporangiaceae</taxon>
        <taxon>Streptosporangium</taxon>
    </lineage>
</organism>
<keyword evidence="2" id="KW-0472">Membrane</keyword>
<dbReference type="GO" id="GO:0006950">
    <property type="term" value="P:response to stress"/>
    <property type="evidence" value="ECO:0007669"/>
    <property type="project" value="TreeGrafter"/>
</dbReference>
<dbReference type="Proteomes" id="UP000002029">
    <property type="component" value="Chromosome"/>
</dbReference>
<dbReference type="HOGENOM" id="CLU_1065273_0_0_11"/>
<dbReference type="PROSITE" id="PS50995">
    <property type="entry name" value="HTH_MARR_2"/>
    <property type="match status" value="1"/>
</dbReference>
<dbReference type="STRING" id="479432.Sros_4564"/>
<name>D2B3B0_STRRD</name>
<sequence length="261" mass="27897">MTALAIGARTLYGAAGWCCVVAILGLLDRRPPTAAADRRRRPAPPAPGGPAAFRIDNSGKEVLKYDFIMKHVHKSSTGLERDSDGSLFDPRVRSAMARFTAGDDTLALEVAGAVRGASHAIERMRSHGAQGRGLSAGALDILIRLSAATEDGLSIGELAQSAGVSSRNVTGLVDTLERDGLAQRVPGRHDRRSVLARITPAGQAWVESFRRPTQAAMAAIFRGFTPDELAQMRHLCLRLVDNHRQLDQYLNQAGGTSTAQP</sequence>
<protein>
    <submittedName>
        <fullName evidence="4">Transcriptional regulators-like protein</fullName>
    </submittedName>
</protein>
<dbReference type="GO" id="GO:0003700">
    <property type="term" value="F:DNA-binding transcription factor activity"/>
    <property type="evidence" value="ECO:0007669"/>
    <property type="project" value="InterPro"/>
</dbReference>
<dbReference type="PRINTS" id="PR00598">
    <property type="entry name" value="HTHMARR"/>
</dbReference>
<dbReference type="InterPro" id="IPR036390">
    <property type="entry name" value="WH_DNA-bd_sf"/>
</dbReference>
<accession>D2B3B0</accession>
<dbReference type="Pfam" id="PF12802">
    <property type="entry name" value="MarR_2"/>
    <property type="match status" value="1"/>
</dbReference>
<evidence type="ECO:0000256" key="2">
    <source>
        <dbReference type="SAM" id="Phobius"/>
    </source>
</evidence>
<dbReference type="SMART" id="SM00347">
    <property type="entry name" value="HTH_MARR"/>
    <property type="match status" value="1"/>
</dbReference>
<dbReference type="Gene3D" id="1.10.10.10">
    <property type="entry name" value="Winged helix-like DNA-binding domain superfamily/Winged helix DNA-binding domain"/>
    <property type="match status" value="1"/>
</dbReference>
<feature type="region of interest" description="Disordered" evidence="1">
    <location>
        <begin position="34"/>
        <end position="55"/>
    </location>
</feature>
<feature type="transmembrane region" description="Helical" evidence="2">
    <location>
        <begin position="6"/>
        <end position="27"/>
    </location>
</feature>
<keyword evidence="5" id="KW-1185">Reference proteome</keyword>
<dbReference type="EMBL" id="CP001814">
    <property type="protein sequence ID" value="ACZ87426.1"/>
    <property type="molecule type" value="Genomic_DNA"/>
</dbReference>
<dbReference type="KEGG" id="sro:Sros_4564"/>
<proteinExistence type="predicted"/>
<keyword evidence="2" id="KW-1133">Transmembrane helix</keyword>
<evidence type="ECO:0000313" key="4">
    <source>
        <dbReference type="EMBL" id="ACZ87426.1"/>
    </source>
</evidence>
<dbReference type="InterPro" id="IPR000835">
    <property type="entry name" value="HTH_MarR-typ"/>
</dbReference>
<dbReference type="eggNOG" id="COG1846">
    <property type="taxonomic scope" value="Bacteria"/>
</dbReference>
<evidence type="ECO:0000313" key="5">
    <source>
        <dbReference type="Proteomes" id="UP000002029"/>
    </source>
</evidence>
<dbReference type="PANTHER" id="PTHR33164">
    <property type="entry name" value="TRANSCRIPTIONAL REGULATOR, MARR FAMILY"/>
    <property type="match status" value="1"/>
</dbReference>